<name>G7KMI5_MEDTR</name>
<evidence type="ECO:0000313" key="3">
    <source>
        <dbReference type="EnsemblPlants" id="AES75788"/>
    </source>
</evidence>
<dbReference type="PaxDb" id="3880-AES75788"/>
<reference evidence="2 4" key="1">
    <citation type="journal article" date="2011" name="Nature">
        <title>The Medicago genome provides insight into the evolution of rhizobial symbioses.</title>
        <authorList>
            <person name="Young N.D."/>
            <person name="Debelle F."/>
            <person name="Oldroyd G.E."/>
            <person name="Geurts R."/>
            <person name="Cannon S.B."/>
            <person name="Udvardi M.K."/>
            <person name="Benedito V.A."/>
            <person name="Mayer K.F."/>
            <person name="Gouzy J."/>
            <person name="Schoof H."/>
            <person name="Van de Peer Y."/>
            <person name="Proost S."/>
            <person name="Cook D.R."/>
            <person name="Meyers B.C."/>
            <person name="Spannagl M."/>
            <person name="Cheung F."/>
            <person name="De Mita S."/>
            <person name="Krishnakumar V."/>
            <person name="Gundlach H."/>
            <person name="Zhou S."/>
            <person name="Mudge J."/>
            <person name="Bharti A.K."/>
            <person name="Murray J.D."/>
            <person name="Naoumkina M.A."/>
            <person name="Rosen B."/>
            <person name="Silverstein K.A."/>
            <person name="Tang H."/>
            <person name="Rombauts S."/>
            <person name="Zhao P.X."/>
            <person name="Zhou P."/>
            <person name="Barbe V."/>
            <person name="Bardou P."/>
            <person name="Bechner M."/>
            <person name="Bellec A."/>
            <person name="Berger A."/>
            <person name="Berges H."/>
            <person name="Bidwell S."/>
            <person name="Bisseling T."/>
            <person name="Choisne N."/>
            <person name="Couloux A."/>
            <person name="Denny R."/>
            <person name="Deshpande S."/>
            <person name="Dai X."/>
            <person name="Doyle J.J."/>
            <person name="Dudez A.M."/>
            <person name="Farmer A.D."/>
            <person name="Fouteau S."/>
            <person name="Franken C."/>
            <person name="Gibelin C."/>
            <person name="Gish J."/>
            <person name="Goldstein S."/>
            <person name="Gonzalez A.J."/>
            <person name="Green P.J."/>
            <person name="Hallab A."/>
            <person name="Hartog M."/>
            <person name="Hua A."/>
            <person name="Humphray S.J."/>
            <person name="Jeong D.H."/>
            <person name="Jing Y."/>
            <person name="Jocker A."/>
            <person name="Kenton S.M."/>
            <person name="Kim D.J."/>
            <person name="Klee K."/>
            <person name="Lai H."/>
            <person name="Lang C."/>
            <person name="Lin S."/>
            <person name="Macmil S.L."/>
            <person name="Magdelenat G."/>
            <person name="Matthews L."/>
            <person name="McCorrison J."/>
            <person name="Monaghan E.L."/>
            <person name="Mun J.H."/>
            <person name="Najar F.Z."/>
            <person name="Nicholson C."/>
            <person name="Noirot C."/>
            <person name="O'Bleness M."/>
            <person name="Paule C.R."/>
            <person name="Poulain J."/>
            <person name="Prion F."/>
            <person name="Qin B."/>
            <person name="Qu C."/>
            <person name="Retzel E.F."/>
            <person name="Riddle C."/>
            <person name="Sallet E."/>
            <person name="Samain S."/>
            <person name="Samson N."/>
            <person name="Sanders I."/>
            <person name="Saurat O."/>
            <person name="Scarpelli C."/>
            <person name="Schiex T."/>
            <person name="Segurens B."/>
            <person name="Severin A.J."/>
            <person name="Sherrier D.J."/>
            <person name="Shi R."/>
            <person name="Sims S."/>
            <person name="Singer S.R."/>
            <person name="Sinharoy S."/>
            <person name="Sterck L."/>
            <person name="Viollet A."/>
            <person name="Wang B.B."/>
            <person name="Wang K."/>
            <person name="Wang M."/>
            <person name="Wang X."/>
            <person name="Warfsmann J."/>
            <person name="Weissenbach J."/>
            <person name="White D.D."/>
            <person name="White J.D."/>
            <person name="Wiley G.B."/>
            <person name="Wincker P."/>
            <person name="Xing Y."/>
            <person name="Yang L."/>
            <person name="Yao Z."/>
            <person name="Ying F."/>
            <person name="Zhai J."/>
            <person name="Zhou L."/>
            <person name="Zuber A."/>
            <person name="Denarie J."/>
            <person name="Dixon R.A."/>
            <person name="May G.D."/>
            <person name="Schwartz D.C."/>
            <person name="Rogers J."/>
            <person name="Quetier F."/>
            <person name="Town C.D."/>
            <person name="Roe B.A."/>
        </authorList>
    </citation>
    <scope>NUCLEOTIDE SEQUENCE [LARGE SCALE GENOMIC DNA]</scope>
    <source>
        <strain evidence="2">A17</strain>
        <strain evidence="3 4">cv. Jemalong A17</strain>
    </source>
</reference>
<accession>G7KMI5</accession>
<dbReference type="EMBL" id="CM001222">
    <property type="protein sequence ID" value="AES75788.1"/>
    <property type="molecule type" value="Genomic_DNA"/>
</dbReference>
<evidence type="ECO:0000313" key="4">
    <source>
        <dbReference type="Proteomes" id="UP000002051"/>
    </source>
</evidence>
<proteinExistence type="predicted"/>
<evidence type="ECO:0000256" key="1">
    <source>
        <dbReference type="SAM" id="SignalP"/>
    </source>
</evidence>
<keyword evidence="4" id="KW-1185">Reference proteome</keyword>
<evidence type="ECO:0008006" key="5">
    <source>
        <dbReference type="Google" id="ProtNLM"/>
    </source>
</evidence>
<reference evidence="3" key="3">
    <citation type="submission" date="2015-04" db="UniProtKB">
        <authorList>
            <consortium name="EnsemblPlants"/>
        </authorList>
    </citation>
    <scope>IDENTIFICATION</scope>
    <source>
        <strain evidence="3">cv. Jemalong A17</strain>
    </source>
</reference>
<dbReference type="AlphaFoldDB" id="G7KMI5"/>
<evidence type="ECO:0000313" key="2">
    <source>
        <dbReference type="EMBL" id="AES75788.1"/>
    </source>
</evidence>
<keyword evidence="1" id="KW-0732">Signal</keyword>
<feature type="signal peptide" evidence="1">
    <location>
        <begin position="1"/>
        <end position="19"/>
    </location>
</feature>
<feature type="chain" id="PRO_5014573731" description="Transmembrane protein" evidence="1">
    <location>
        <begin position="20"/>
        <end position="89"/>
    </location>
</feature>
<gene>
    <name evidence="2" type="ordered locus">MTR_6g059640</name>
</gene>
<reference evidence="2 4" key="2">
    <citation type="journal article" date="2014" name="BMC Genomics">
        <title>An improved genome release (version Mt4.0) for the model legume Medicago truncatula.</title>
        <authorList>
            <person name="Tang H."/>
            <person name="Krishnakumar V."/>
            <person name="Bidwell S."/>
            <person name="Rosen B."/>
            <person name="Chan A."/>
            <person name="Zhou S."/>
            <person name="Gentzbittel L."/>
            <person name="Childs K.L."/>
            <person name="Yandell M."/>
            <person name="Gundlach H."/>
            <person name="Mayer K.F."/>
            <person name="Schwartz D.C."/>
            <person name="Town C.D."/>
        </authorList>
    </citation>
    <scope>GENOME REANNOTATION</scope>
    <source>
        <strain evidence="3 4">cv. Jemalong A17</strain>
    </source>
</reference>
<dbReference type="Proteomes" id="UP000002051">
    <property type="component" value="Chromosome 6"/>
</dbReference>
<sequence length="89" mass="10047">MEIHVYMFSLFFLLSNVSGEISSTPELERDLRYDSGIIIVPCQEYSSVLAHVITPLNGGILEVYVVNVSTHVWHTIFKGPLKLRTSSHL</sequence>
<protein>
    <recommendedName>
        <fullName evidence="5">Transmembrane protein</fullName>
    </recommendedName>
</protein>
<organism evidence="2 4">
    <name type="scientific">Medicago truncatula</name>
    <name type="common">Barrel medic</name>
    <name type="synonym">Medicago tribuloides</name>
    <dbReference type="NCBI Taxonomy" id="3880"/>
    <lineage>
        <taxon>Eukaryota</taxon>
        <taxon>Viridiplantae</taxon>
        <taxon>Streptophyta</taxon>
        <taxon>Embryophyta</taxon>
        <taxon>Tracheophyta</taxon>
        <taxon>Spermatophyta</taxon>
        <taxon>Magnoliopsida</taxon>
        <taxon>eudicotyledons</taxon>
        <taxon>Gunneridae</taxon>
        <taxon>Pentapetalae</taxon>
        <taxon>rosids</taxon>
        <taxon>fabids</taxon>
        <taxon>Fabales</taxon>
        <taxon>Fabaceae</taxon>
        <taxon>Papilionoideae</taxon>
        <taxon>50 kb inversion clade</taxon>
        <taxon>NPAAA clade</taxon>
        <taxon>Hologalegina</taxon>
        <taxon>IRL clade</taxon>
        <taxon>Trifolieae</taxon>
        <taxon>Medicago</taxon>
    </lineage>
</organism>
<dbReference type="EnsemblPlants" id="AES75788">
    <property type="protein sequence ID" value="AES75788"/>
    <property type="gene ID" value="MTR_6g059640"/>
</dbReference>
<dbReference type="HOGENOM" id="CLU_2458218_0_0_1"/>